<name>A0ABS7SIQ1_9BURK</name>
<accession>A0ABS7SIQ1</accession>
<reference evidence="9 10" key="1">
    <citation type="submission" date="2021-01" db="EMBL/GenBank/DDBJ databases">
        <authorList>
            <person name="Ruan W."/>
            <person name="Khan S.A."/>
            <person name="Jeon C.O."/>
        </authorList>
    </citation>
    <scope>NUCLEOTIDE SEQUENCE [LARGE SCALE GENOMIC DNA]</scope>
    <source>
        <strain evidence="9 10">R798</strain>
    </source>
</reference>
<dbReference type="RefSeq" id="WP_223464717.1">
    <property type="nucleotide sequence ID" value="NZ_JAFBIL020000001.1"/>
</dbReference>
<dbReference type="SUPFAM" id="SSF55785">
    <property type="entry name" value="PYP-like sensor domain (PAS domain)"/>
    <property type="match status" value="1"/>
</dbReference>
<dbReference type="Proteomes" id="UP000809349">
    <property type="component" value="Unassembled WGS sequence"/>
</dbReference>
<protein>
    <submittedName>
        <fullName evidence="9">EAL domain-containing protein</fullName>
    </submittedName>
</protein>
<dbReference type="Gene3D" id="3.30.450.350">
    <property type="entry name" value="CHASE domain"/>
    <property type="match status" value="1"/>
</dbReference>
<feature type="domain" description="GGDEF" evidence="8">
    <location>
        <begin position="418"/>
        <end position="551"/>
    </location>
</feature>
<dbReference type="PROSITE" id="PS50883">
    <property type="entry name" value="EAL"/>
    <property type="match status" value="1"/>
</dbReference>
<dbReference type="InterPro" id="IPR000160">
    <property type="entry name" value="GGDEF_dom"/>
</dbReference>
<dbReference type="PANTHER" id="PTHR44757:SF2">
    <property type="entry name" value="BIOFILM ARCHITECTURE MAINTENANCE PROTEIN MBAA"/>
    <property type="match status" value="1"/>
</dbReference>
<keyword evidence="2" id="KW-0812">Transmembrane</keyword>
<dbReference type="CDD" id="cd01949">
    <property type="entry name" value="GGDEF"/>
    <property type="match status" value="1"/>
</dbReference>
<dbReference type="Gene3D" id="3.20.20.450">
    <property type="entry name" value="EAL domain"/>
    <property type="match status" value="1"/>
</dbReference>
<feature type="domain" description="PAS" evidence="5">
    <location>
        <begin position="265"/>
        <end position="309"/>
    </location>
</feature>
<dbReference type="PROSITE" id="PS50112">
    <property type="entry name" value="PAS"/>
    <property type="match status" value="1"/>
</dbReference>
<evidence type="ECO:0000259" key="8">
    <source>
        <dbReference type="PROSITE" id="PS50887"/>
    </source>
</evidence>
<dbReference type="SUPFAM" id="SSF141868">
    <property type="entry name" value="EAL domain-like"/>
    <property type="match status" value="1"/>
</dbReference>
<dbReference type="SUPFAM" id="SSF55073">
    <property type="entry name" value="Nucleotide cyclase"/>
    <property type="match status" value="1"/>
</dbReference>
<feature type="domain" description="EAL" evidence="7">
    <location>
        <begin position="560"/>
        <end position="814"/>
    </location>
</feature>
<dbReference type="Pfam" id="PF00990">
    <property type="entry name" value="GGDEF"/>
    <property type="match status" value="1"/>
</dbReference>
<dbReference type="Gene3D" id="3.30.70.270">
    <property type="match status" value="1"/>
</dbReference>
<organism evidence="9 10">
    <name type="scientific">Massilia soli</name>
    <dbReference type="NCBI Taxonomy" id="2792854"/>
    <lineage>
        <taxon>Bacteria</taxon>
        <taxon>Pseudomonadati</taxon>
        <taxon>Pseudomonadota</taxon>
        <taxon>Betaproteobacteria</taxon>
        <taxon>Burkholderiales</taxon>
        <taxon>Oxalobacteraceae</taxon>
        <taxon>Telluria group</taxon>
        <taxon>Massilia</taxon>
    </lineage>
</organism>
<dbReference type="InterPro" id="IPR000014">
    <property type="entry name" value="PAS"/>
</dbReference>
<dbReference type="SMART" id="SM01079">
    <property type="entry name" value="CHASE"/>
    <property type="match status" value="1"/>
</dbReference>
<dbReference type="InterPro" id="IPR029787">
    <property type="entry name" value="Nucleotide_cyclase"/>
</dbReference>
<dbReference type="InterPro" id="IPR042240">
    <property type="entry name" value="CHASE_sf"/>
</dbReference>
<keyword evidence="4" id="KW-0472">Membrane</keyword>
<dbReference type="Pfam" id="PF00563">
    <property type="entry name" value="EAL"/>
    <property type="match status" value="1"/>
</dbReference>
<dbReference type="PROSITE" id="PS50887">
    <property type="entry name" value="GGDEF"/>
    <property type="match status" value="1"/>
</dbReference>
<evidence type="ECO:0000259" key="6">
    <source>
        <dbReference type="PROSITE" id="PS50839"/>
    </source>
</evidence>
<dbReference type="NCBIfam" id="TIGR00254">
    <property type="entry name" value="GGDEF"/>
    <property type="match status" value="1"/>
</dbReference>
<evidence type="ECO:0000313" key="9">
    <source>
        <dbReference type="EMBL" id="MBZ2205979.1"/>
    </source>
</evidence>
<dbReference type="InterPro" id="IPR006189">
    <property type="entry name" value="CHASE_dom"/>
</dbReference>
<dbReference type="SMART" id="SM00091">
    <property type="entry name" value="PAS"/>
    <property type="match status" value="1"/>
</dbReference>
<evidence type="ECO:0000256" key="4">
    <source>
        <dbReference type="ARBA" id="ARBA00023136"/>
    </source>
</evidence>
<evidence type="ECO:0000256" key="1">
    <source>
        <dbReference type="ARBA" id="ARBA00004370"/>
    </source>
</evidence>
<comment type="caution">
    <text evidence="9">The sequence shown here is derived from an EMBL/GenBank/DDBJ whole genome shotgun (WGS) entry which is preliminary data.</text>
</comment>
<dbReference type="InterPro" id="IPR043128">
    <property type="entry name" value="Rev_trsase/Diguanyl_cyclase"/>
</dbReference>
<dbReference type="CDD" id="cd01948">
    <property type="entry name" value="EAL"/>
    <property type="match status" value="1"/>
</dbReference>
<dbReference type="InterPro" id="IPR035965">
    <property type="entry name" value="PAS-like_dom_sf"/>
</dbReference>
<keyword evidence="3" id="KW-1133">Transmembrane helix</keyword>
<evidence type="ECO:0000313" key="10">
    <source>
        <dbReference type="Proteomes" id="UP000809349"/>
    </source>
</evidence>
<dbReference type="InterPro" id="IPR052155">
    <property type="entry name" value="Biofilm_reg_signaling"/>
</dbReference>
<sequence length="821" mass="89747">MAPRGFSPAARAYLMQRPEVLAMGWLPRVPDRERDALESWASSYYRSPFQIVDAGPDNLPQPAARRPVYYPALLVEPDDRTLVLGRDFMSEAKRADALGRALATGKAVATAPLRVSRERTLAIHLLQAATSAGVAGPPPGVLVLTVEIDRHLAQALQQAAFPDLLVAFSDITPDAAPIPMLDNIGRSWREVDYTRQLAFGGRTYQLRLAPTPAYLYENAGWQSWFVLTGGLLLTGLLGALLLVVSGERAQIKAQVRDSTARLREREARLEAILNNAADAIITVDHAGLLLSANAAAAVLFGHAPEQLPGIHLDQLLDLPEGEIHGVLARLARSDASERELAGVARNGARFPLSISVSEVPLAGEDMFVCVIHDLTEQRRAQEHIHRLAHHDTLTGLENRLSLTQHLEQLLAQARRNGHSVALLFLDLDHFKKINDSMGHQAGDMLLIAVAQRLRELLRDVDVIARLGGDEFIVVMEGALTPELVGTVAIRIVQSLSTPYDIGGKIVHSGASVGCAMFPGDADSAETLMRHADTAMYAAKSEGRGNFQFFSQAMNAATHERVMMENRLWQALGENQFELYLQPQVSLGSGDVVGAEALLRWHHPELGMVTPSRVIPIAEESNLIFALGDWVLVRATEVLAEWRRDGMQTLRLAVNLSARQCQGRELLPRLDQLIARAGIDPALLELEITESTAMRDPEATRGLLRELRERGIHVAIDDFGTGYSSLSYLKLFAIDRIKIDRGFVTDIETDANDAAIVTATVSLAHSLGLTVVAEGVETAYQSSFLRSRGCDEAQGYLFARPMPAAEFRSFMQAARARPAVVP</sequence>
<dbReference type="InterPro" id="IPR035919">
    <property type="entry name" value="EAL_sf"/>
</dbReference>
<dbReference type="EMBL" id="JAFBIL020000001">
    <property type="protein sequence ID" value="MBZ2205979.1"/>
    <property type="molecule type" value="Genomic_DNA"/>
</dbReference>
<dbReference type="Pfam" id="PF00989">
    <property type="entry name" value="PAS"/>
    <property type="match status" value="1"/>
</dbReference>
<evidence type="ECO:0000259" key="7">
    <source>
        <dbReference type="PROSITE" id="PS50883"/>
    </source>
</evidence>
<evidence type="ECO:0000256" key="2">
    <source>
        <dbReference type="ARBA" id="ARBA00022692"/>
    </source>
</evidence>
<dbReference type="SMART" id="SM00052">
    <property type="entry name" value="EAL"/>
    <property type="match status" value="1"/>
</dbReference>
<keyword evidence="10" id="KW-1185">Reference proteome</keyword>
<comment type="subcellular location">
    <subcellularLocation>
        <location evidence="1">Membrane</location>
    </subcellularLocation>
</comment>
<reference evidence="9 10" key="2">
    <citation type="submission" date="2021-08" db="EMBL/GenBank/DDBJ databases">
        <title>Massilia sp. R798.</title>
        <authorList>
            <person name="Baek J.H."/>
            <person name="Jung H.S."/>
            <person name="Kim K.R."/>
            <person name="Jeon C.O."/>
        </authorList>
    </citation>
    <scope>NUCLEOTIDE SEQUENCE [LARGE SCALE GENOMIC DNA]</scope>
    <source>
        <strain evidence="9 10">R798</strain>
    </source>
</reference>
<dbReference type="SMART" id="SM00267">
    <property type="entry name" value="GGDEF"/>
    <property type="match status" value="1"/>
</dbReference>
<gene>
    <name evidence="9" type="ORF">I4X03_001760</name>
</gene>
<evidence type="ECO:0000259" key="5">
    <source>
        <dbReference type="PROSITE" id="PS50112"/>
    </source>
</evidence>
<dbReference type="NCBIfam" id="TIGR00229">
    <property type="entry name" value="sensory_box"/>
    <property type="match status" value="1"/>
</dbReference>
<proteinExistence type="predicted"/>
<dbReference type="PANTHER" id="PTHR44757">
    <property type="entry name" value="DIGUANYLATE CYCLASE DGCP"/>
    <property type="match status" value="1"/>
</dbReference>
<dbReference type="Gene3D" id="3.30.450.20">
    <property type="entry name" value="PAS domain"/>
    <property type="match status" value="1"/>
</dbReference>
<feature type="domain" description="CHASE" evidence="6">
    <location>
        <begin position="1"/>
        <end position="158"/>
    </location>
</feature>
<dbReference type="InterPro" id="IPR001633">
    <property type="entry name" value="EAL_dom"/>
</dbReference>
<dbReference type="PROSITE" id="PS50839">
    <property type="entry name" value="CHASE"/>
    <property type="match status" value="1"/>
</dbReference>
<dbReference type="Pfam" id="PF03924">
    <property type="entry name" value="CHASE"/>
    <property type="match status" value="1"/>
</dbReference>
<dbReference type="InterPro" id="IPR013767">
    <property type="entry name" value="PAS_fold"/>
</dbReference>
<evidence type="ECO:0000256" key="3">
    <source>
        <dbReference type="ARBA" id="ARBA00022989"/>
    </source>
</evidence>